<keyword evidence="2" id="KW-1185">Reference proteome</keyword>
<protein>
    <recommendedName>
        <fullName evidence="3">DNA primase</fullName>
    </recommendedName>
</protein>
<evidence type="ECO:0008006" key="3">
    <source>
        <dbReference type="Google" id="ProtNLM"/>
    </source>
</evidence>
<dbReference type="RefSeq" id="WP_193382560.1">
    <property type="nucleotide sequence ID" value="NZ_JABXWF010000011.1"/>
</dbReference>
<accession>A0ABU4MQQ1</accession>
<comment type="caution">
    <text evidence="1">The sequence shown here is derived from an EMBL/GenBank/DDBJ whole genome shotgun (WGS) entry which is preliminary data.</text>
</comment>
<gene>
    <name evidence="1" type="ORF">PV383_20160</name>
</gene>
<reference evidence="1 2" key="1">
    <citation type="journal article" date="2023" name="Microb. Genom.">
        <title>Mesoterricola silvestris gen. nov., sp. nov., Mesoterricola sediminis sp. nov., Geothrix oryzae sp. nov., Geothrix edaphica sp. nov., Geothrix rubra sp. nov., and Geothrix limicola sp. nov., six novel members of Acidobacteriota isolated from soils.</title>
        <authorList>
            <person name="Weisberg A.J."/>
            <person name="Pearce E."/>
            <person name="Kramer C.G."/>
            <person name="Chang J.H."/>
            <person name="Clarke C.R."/>
        </authorList>
    </citation>
    <scope>NUCLEOTIDE SEQUENCE [LARGE SCALE GENOMIC DNA]</scope>
    <source>
        <strain evidence="1 2">NE20-4-1</strain>
    </source>
</reference>
<dbReference type="Proteomes" id="UP001282474">
    <property type="component" value="Unassembled WGS sequence"/>
</dbReference>
<sequence>MAPLLAARARARVNHGRWIADCPRRYCANAVRLTPRQGTFHCAGEGGCQMVAPIDWPTDADEIWAVLLERPVPGTRNWYPDGHMEAVRLGLPHGQTPADLLEEARRYEAEEAM</sequence>
<name>A0ABU4MQQ1_9ACTN</name>
<proteinExistence type="predicted"/>
<evidence type="ECO:0000313" key="2">
    <source>
        <dbReference type="Proteomes" id="UP001282474"/>
    </source>
</evidence>
<dbReference type="EMBL" id="JARAWJ010000014">
    <property type="protein sequence ID" value="MDX3039476.1"/>
    <property type="molecule type" value="Genomic_DNA"/>
</dbReference>
<organism evidence="1 2">
    <name type="scientific">Streptomyces caniscabiei</name>
    <dbReference type="NCBI Taxonomy" id="2746961"/>
    <lineage>
        <taxon>Bacteria</taxon>
        <taxon>Bacillati</taxon>
        <taxon>Actinomycetota</taxon>
        <taxon>Actinomycetes</taxon>
        <taxon>Kitasatosporales</taxon>
        <taxon>Streptomycetaceae</taxon>
        <taxon>Streptomyces</taxon>
    </lineage>
</organism>
<evidence type="ECO:0000313" key="1">
    <source>
        <dbReference type="EMBL" id="MDX3039476.1"/>
    </source>
</evidence>